<evidence type="ECO:0000313" key="13">
    <source>
        <dbReference type="Proteomes" id="UP000008909"/>
    </source>
</evidence>
<dbReference type="Gene3D" id="2.60.40.60">
    <property type="entry name" value="Cadherins"/>
    <property type="match status" value="6"/>
</dbReference>
<evidence type="ECO:0000256" key="7">
    <source>
        <dbReference type="ARBA" id="ARBA00023136"/>
    </source>
</evidence>
<accession>H2KRX3</accession>
<keyword evidence="13" id="KW-1185">Reference proteome</keyword>
<dbReference type="InterPro" id="IPR015919">
    <property type="entry name" value="Cadherin-like_sf"/>
</dbReference>
<evidence type="ECO:0000313" key="12">
    <source>
        <dbReference type="EMBL" id="GAA37461.2"/>
    </source>
</evidence>
<dbReference type="PANTHER" id="PTHR24028">
    <property type="entry name" value="CADHERIN-87A"/>
    <property type="match status" value="1"/>
</dbReference>
<dbReference type="FunFam" id="2.60.40.60:FF:000002">
    <property type="entry name" value="Protocadherin alpha 2"/>
    <property type="match status" value="1"/>
</dbReference>
<feature type="domain" description="Cadherin" evidence="11">
    <location>
        <begin position="488"/>
        <end position="603"/>
    </location>
</feature>
<dbReference type="GO" id="GO:0007156">
    <property type="term" value="P:homophilic cell adhesion via plasma membrane adhesion molecules"/>
    <property type="evidence" value="ECO:0007669"/>
    <property type="project" value="InterPro"/>
</dbReference>
<dbReference type="PRINTS" id="PR00205">
    <property type="entry name" value="CADHERIN"/>
</dbReference>
<organism evidence="12 13">
    <name type="scientific">Clonorchis sinensis</name>
    <name type="common">Chinese liver fluke</name>
    <dbReference type="NCBI Taxonomy" id="79923"/>
    <lineage>
        <taxon>Eukaryota</taxon>
        <taxon>Metazoa</taxon>
        <taxon>Spiralia</taxon>
        <taxon>Lophotrochozoa</taxon>
        <taxon>Platyhelminthes</taxon>
        <taxon>Trematoda</taxon>
        <taxon>Digenea</taxon>
        <taxon>Opisthorchiida</taxon>
        <taxon>Opisthorchiata</taxon>
        <taxon>Opisthorchiidae</taxon>
        <taxon>Clonorchis</taxon>
    </lineage>
</organism>
<feature type="domain" description="Cadherin" evidence="11">
    <location>
        <begin position="359"/>
        <end position="487"/>
    </location>
</feature>
<reference key="2">
    <citation type="submission" date="2011-10" db="EMBL/GenBank/DDBJ databases">
        <title>The genome and transcriptome sequence of Clonorchis sinensis provide insights into the carcinogenic liver fluke.</title>
        <authorList>
            <person name="Wang X."/>
            <person name="Huang Y."/>
            <person name="Chen W."/>
            <person name="Liu H."/>
            <person name="Guo L."/>
            <person name="Chen Y."/>
            <person name="Luo F."/>
            <person name="Zhou W."/>
            <person name="Sun J."/>
            <person name="Mao Q."/>
            <person name="Liang P."/>
            <person name="Zhou C."/>
            <person name="Tian Y."/>
            <person name="Men J."/>
            <person name="Lv X."/>
            <person name="Huang L."/>
            <person name="Zhou J."/>
            <person name="Hu Y."/>
            <person name="Li R."/>
            <person name="Zhang F."/>
            <person name="Lei H."/>
            <person name="Li X."/>
            <person name="Hu X."/>
            <person name="Liang C."/>
            <person name="Xu J."/>
            <person name="Wu Z."/>
            <person name="Yu X."/>
        </authorList>
    </citation>
    <scope>NUCLEOTIDE SEQUENCE</scope>
    <source>
        <strain>Henan</strain>
    </source>
</reference>
<proteinExistence type="predicted"/>
<dbReference type="SMART" id="SM00112">
    <property type="entry name" value="CA"/>
    <property type="match status" value="5"/>
</dbReference>
<feature type="non-terminal residue" evidence="12">
    <location>
        <position position="1861"/>
    </location>
</feature>
<dbReference type="GO" id="GO:0005886">
    <property type="term" value="C:plasma membrane"/>
    <property type="evidence" value="ECO:0007669"/>
    <property type="project" value="InterPro"/>
</dbReference>
<comment type="subcellular location">
    <subcellularLocation>
        <location evidence="1">Membrane</location>
        <topology evidence="1">Single-pass membrane protein</topology>
    </subcellularLocation>
</comment>
<feature type="domain" description="Cadherin" evidence="11">
    <location>
        <begin position="13"/>
        <end position="99"/>
    </location>
</feature>
<evidence type="ECO:0000256" key="1">
    <source>
        <dbReference type="ARBA" id="ARBA00004167"/>
    </source>
</evidence>
<evidence type="ECO:0000256" key="10">
    <source>
        <dbReference type="SAM" id="Phobius"/>
    </source>
</evidence>
<dbReference type="InterPro" id="IPR050174">
    <property type="entry name" value="Protocadherin/Cadherin-CA"/>
</dbReference>
<evidence type="ECO:0000256" key="3">
    <source>
        <dbReference type="ARBA" id="ARBA00022737"/>
    </source>
</evidence>
<feature type="domain" description="Cadherin" evidence="11">
    <location>
        <begin position="114"/>
        <end position="246"/>
    </location>
</feature>
<name>H2KRX3_CLOSI</name>
<dbReference type="Pfam" id="PF00028">
    <property type="entry name" value="Cadherin"/>
    <property type="match status" value="3"/>
</dbReference>
<dbReference type="SUPFAM" id="SSF49313">
    <property type="entry name" value="Cadherin-like"/>
    <property type="match status" value="6"/>
</dbReference>
<evidence type="ECO:0000256" key="6">
    <source>
        <dbReference type="ARBA" id="ARBA00022989"/>
    </source>
</evidence>
<dbReference type="Proteomes" id="UP000008909">
    <property type="component" value="Unassembled WGS sequence"/>
</dbReference>
<dbReference type="FunFam" id="2.60.40.60:FF:000020">
    <property type="entry name" value="Dachsous cadherin-related 1b"/>
    <property type="match status" value="1"/>
</dbReference>
<dbReference type="PROSITE" id="PS00232">
    <property type="entry name" value="CADHERIN_1"/>
    <property type="match status" value="4"/>
</dbReference>
<dbReference type="InterPro" id="IPR020894">
    <property type="entry name" value="Cadherin_CS"/>
</dbReference>
<keyword evidence="6 10" id="KW-1133">Transmembrane helix</keyword>
<evidence type="ECO:0000256" key="4">
    <source>
        <dbReference type="ARBA" id="ARBA00022837"/>
    </source>
</evidence>
<sequence length="1861" mass="207970">MTSQKFQYFNDFFHLSINGDLITVKHIDRDNRSEICGPLACCQLIVCQIEATILATISNDKEVSGKAKNVHILETKSRKQLTIQILIRINDANDNAPQFLPVTSSSMDSNDSAEPSPFHMYIREEDVSGHETLPIAIDRDSRLNGIVEYRLIQSPSLSDPQIKPSLDVSVTNTVSQQVAAPLPLEIDDIHISTPRLVHVRPLDYENLADREIHAVLLAIDGGNPQLTGSLSIIVHLLDINDNAPVFTYNERENYITIPENSTLSNKPLYVAKATDADSGDNGRITYAFSPLTSAEATRKFVVDSVTGVIRVRTALDYEIYSERHFVLPILAKDAGSPQRSSSMTVYVTVRDVNDNIPSLIVQENVTIPENEVITKPVLKFYIKDEDESSHGKVSCQTANNTGELATDPELQVGSQHLRIHSVSETVFFVFTKGVLDYEKTPRLSIMIECIDLADVVGNKQKPVLQPQKHRIRITAAVEDRNDNAPSFLKEKYSVNLHEHSPQGTSVVEVKAVDADSGEYGELIYELGAVTPSAGYLIASGNFIQAFAIDPNTGRVEVLQPSLIDRELSEVMNLKVFAKDKGGLSTSTEIVVKLLDINDCAPTFSGPVEFFLEENQRVDTVVAHILCTDKDVGANGRVHLSVANAGTDVHKYIRLSPDPKFRYNDRSFNYTHKSGLMQDELVGDGEIRALLVSQMPVDREAYATLFFEIFAYDEGTPANSVTTTITIHILDENDNAPVQTFPLYDTTVGFHPPIYANSPPGTLVTRVRATDSDQGENGTVVFHIKPGTNGSELFHMNATSGELSTNWIPDRSLKDSEAVSLLKFQSTEHSYLQQQNIDGHILVHQPRPGTYLLITVVSDMGVHSHRSENRFYVNINPEDPSIVGYSKVNNGWSSQMTAGFQNGTISVNKLLITLLIFLSSFTALSIVVAVLWTKMNKKRNGEQLRKKSHNQAECKPNFSINSNSRLRDPVLLGLQEETQNEFSKSELYEIQQEEDFANHQSKLTQPVYPIFSGSLHAKTSAMFDGFFESNSLTNCSSPNVRCVTGSDGSGQQDFCGFQRSKPSSGFLQRRCAYPSETSEQNFSLSGNPLTPYSPGGVGTYEYGSSNISPLIRDLNVLRSEPVSHVANPSFDGAYSFGQYFQADCRDSLPIFPGPTYPTVTYSENSNFSILTEAFLRCHRTTGHANSKSRNVMAYVRIVVRYCPRIYPSSCLTVDPRICSLHQPGTTIRHEVIIDLPLRHLRYVHAIIVGHKRTIIRVKEVFKNHYALLVNIGKYIECLRREEEIREVFGSIQKEGAEAVIYRRLPDGANLTNLRWHTVLCVYNSPSAGIVEHFFSGLSCRRTFINTKRKIDKASSSHQRQNRLKVSVAKQKPKLFYEAIMGNFVLTYNGKLLYTRIVPVRSRFRCHKISACFRQNDEARKRTTSAMNTAKAYSKWSPKCFYLSDRYLTVWWNAGGIVINFIRVRSTRGGSIVFLQLEFPLHYMHIRRSEEQKRQETRYIYVDKGHTTSATLNGLYSHTEEQERDVSEWSMSKKSANDAVESIINNCTGGAFRSLDSRMCWFEAVCIRLIRLNSVSTSFAFFGFCAGSFVGNAIGKRLIPDFPTQLCPSEASKYWSFLPSWKEQQVQVTLSSGVTPFLCPGAVSPEESMGLRYHQLVQMEEVEVLGNAWETSDVSSNYHATFNDNDNEPIVVGIHILHLHASRWNSLLKNRDCSLFILTTGICEPGTSSSAQEENSCLPVKSRTPITTVFPCCFLTLMRLNRTCASRRLFSQANFRRIPNPNQIACDDSLLSKKLIGAAACDVQTGFPGASAVSFLSTFVGFKTTKGLVSYERNFPTFSRQRQFAHNESTKATKTPDVQEGGL</sequence>
<dbReference type="GO" id="GO:0005509">
    <property type="term" value="F:calcium ion binding"/>
    <property type="evidence" value="ECO:0007669"/>
    <property type="project" value="UniProtKB-UniRule"/>
</dbReference>
<keyword evidence="5" id="KW-0130">Cell adhesion</keyword>
<feature type="domain" description="Cadherin" evidence="11">
    <location>
        <begin position="249"/>
        <end position="359"/>
    </location>
</feature>
<evidence type="ECO:0000256" key="9">
    <source>
        <dbReference type="PROSITE-ProRule" id="PRU00043"/>
    </source>
</evidence>
<dbReference type="CDD" id="cd11304">
    <property type="entry name" value="Cadherin_repeat"/>
    <property type="match status" value="6"/>
</dbReference>
<dbReference type="PANTHER" id="PTHR24028:SF146">
    <property type="entry name" value="CADHERIN 96CB, ISOFORM D-RELATED"/>
    <property type="match status" value="1"/>
</dbReference>
<keyword evidence="4 9" id="KW-0106">Calcium</keyword>
<dbReference type="EMBL" id="DF143244">
    <property type="protein sequence ID" value="GAA37461.2"/>
    <property type="molecule type" value="Genomic_DNA"/>
</dbReference>
<evidence type="ECO:0000256" key="8">
    <source>
        <dbReference type="ARBA" id="ARBA00023180"/>
    </source>
</evidence>
<keyword evidence="2 10" id="KW-0812">Transmembrane</keyword>
<keyword evidence="7 10" id="KW-0472">Membrane</keyword>
<protein>
    <submittedName>
        <fullName evidence="12">Protocadherin-11 X-linked</fullName>
    </submittedName>
</protein>
<dbReference type="PROSITE" id="PS50268">
    <property type="entry name" value="CADHERIN_2"/>
    <property type="match status" value="7"/>
</dbReference>
<reference evidence="12" key="1">
    <citation type="journal article" date="2011" name="Genome Biol.">
        <title>The draft genome of the carcinogenic human liver fluke Clonorchis sinensis.</title>
        <authorList>
            <person name="Wang X."/>
            <person name="Chen W."/>
            <person name="Huang Y."/>
            <person name="Sun J."/>
            <person name="Men J."/>
            <person name="Liu H."/>
            <person name="Luo F."/>
            <person name="Guo L."/>
            <person name="Lv X."/>
            <person name="Deng C."/>
            <person name="Zhou C."/>
            <person name="Fan Y."/>
            <person name="Li X."/>
            <person name="Huang L."/>
            <person name="Hu Y."/>
            <person name="Liang C."/>
            <person name="Hu X."/>
            <person name="Xu J."/>
            <person name="Yu X."/>
        </authorList>
    </citation>
    <scope>NUCLEOTIDE SEQUENCE [LARGE SCALE GENOMIC DNA]</scope>
    <source>
        <strain evidence="12">Henan</strain>
    </source>
</reference>
<evidence type="ECO:0000259" key="11">
    <source>
        <dbReference type="PROSITE" id="PS50268"/>
    </source>
</evidence>
<feature type="domain" description="Cadherin" evidence="11">
    <location>
        <begin position="756"/>
        <end position="870"/>
    </location>
</feature>
<dbReference type="InterPro" id="IPR002126">
    <property type="entry name" value="Cadherin-like_dom"/>
</dbReference>
<evidence type="ECO:0000256" key="2">
    <source>
        <dbReference type="ARBA" id="ARBA00022692"/>
    </source>
</evidence>
<keyword evidence="8" id="KW-0325">Glycoprotein</keyword>
<feature type="transmembrane region" description="Helical" evidence="10">
    <location>
        <begin position="909"/>
        <end position="931"/>
    </location>
</feature>
<evidence type="ECO:0000256" key="5">
    <source>
        <dbReference type="ARBA" id="ARBA00022889"/>
    </source>
</evidence>
<keyword evidence="3" id="KW-0677">Repeat</keyword>
<gene>
    <name evidence="12" type="ORF">CLF_107379</name>
</gene>
<feature type="domain" description="Cadherin" evidence="11">
    <location>
        <begin position="603"/>
        <end position="738"/>
    </location>
</feature>